<comment type="caution">
    <text evidence="2">The sequence shown here is derived from an EMBL/GenBank/DDBJ whole genome shotgun (WGS) entry which is preliminary data.</text>
</comment>
<keyword evidence="3" id="KW-1185">Reference proteome</keyword>
<feature type="compositionally biased region" description="Polar residues" evidence="1">
    <location>
        <begin position="187"/>
        <end position="206"/>
    </location>
</feature>
<evidence type="ECO:0000313" key="3">
    <source>
        <dbReference type="Proteomes" id="UP000193944"/>
    </source>
</evidence>
<reference evidence="2 3" key="1">
    <citation type="submission" date="2016-08" db="EMBL/GenBank/DDBJ databases">
        <title>A Parts List for Fungal Cellulosomes Revealed by Comparative Genomics.</title>
        <authorList>
            <consortium name="DOE Joint Genome Institute"/>
            <person name="Haitjema C.H."/>
            <person name="Gilmore S.P."/>
            <person name="Henske J.K."/>
            <person name="Solomon K.V."/>
            <person name="De Groot R."/>
            <person name="Kuo A."/>
            <person name="Mondo S.J."/>
            <person name="Salamov A.A."/>
            <person name="Labutti K."/>
            <person name="Zhao Z."/>
            <person name="Chiniquy J."/>
            <person name="Barry K."/>
            <person name="Brewer H.M."/>
            <person name="Purvine S.O."/>
            <person name="Wright A.T."/>
            <person name="Boxma B."/>
            <person name="Van Alen T."/>
            <person name="Hackstein J.H."/>
            <person name="Baker S.E."/>
            <person name="Grigoriev I.V."/>
            <person name="O'Malley M.A."/>
        </authorList>
    </citation>
    <scope>NUCLEOTIDE SEQUENCE [LARGE SCALE GENOMIC DNA]</scope>
    <source>
        <strain evidence="2 3">S4</strain>
    </source>
</reference>
<dbReference type="AlphaFoldDB" id="A0A1Y1WQN9"/>
<name>A0A1Y1WQN9_9FUNG</name>
<gene>
    <name evidence="2" type="ORF">BCR32DRAFT_329648</name>
</gene>
<feature type="region of interest" description="Disordered" evidence="1">
    <location>
        <begin position="185"/>
        <end position="206"/>
    </location>
</feature>
<proteinExistence type="predicted"/>
<dbReference type="Proteomes" id="UP000193944">
    <property type="component" value="Unassembled WGS sequence"/>
</dbReference>
<feature type="compositionally biased region" description="Acidic residues" evidence="1">
    <location>
        <begin position="15"/>
        <end position="30"/>
    </location>
</feature>
<protein>
    <submittedName>
        <fullName evidence="2">Uncharacterized protein</fullName>
    </submittedName>
</protein>
<organism evidence="2 3">
    <name type="scientific">Anaeromyces robustus</name>
    <dbReference type="NCBI Taxonomy" id="1754192"/>
    <lineage>
        <taxon>Eukaryota</taxon>
        <taxon>Fungi</taxon>
        <taxon>Fungi incertae sedis</taxon>
        <taxon>Chytridiomycota</taxon>
        <taxon>Chytridiomycota incertae sedis</taxon>
        <taxon>Neocallimastigomycetes</taxon>
        <taxon>Neocallimastigales</taxon>
        <taxon>Neocallimastigaceae</taxon>
        <taxon>Anaeromyces</taxon>
    </lineage>
</organism>
<sequence>MKFEDENRIENISIIEDEENEEDEEDEILEENSSQPLPSSFIFTEDIDETITSKFEQKHQQKQQQTNFGREYDSNSNQKLYNNRQEKGKFDVLHHTTSPLNKNHSFKKKNHSPVASPIFSKNNIHLSPVIQRKNSPLSYNNSFLVRNNKFSSLSRIEEDGSSNEQNHLVPNPGFTHTEENHDFSIGTDISRNSDSTTATEYKNIPNPTDQSVSIVYNKSSLSISSDDDDFDDEEIISVDINLISQDDASTYNSPLLFPVVTPPNYEQLLKDQFYKI</sequence>
<dbReference type="OrthoDB" id="2153654at2759"/>
<dbReference type="STRING" id="1754192.A0A1Y1WQN9"/>
<reference evidence="2 3" key="2">
    <citation type="submission" date="2016-08" db="EMBL/GenBank/DDBJ databases">
        <title>Pervasive Adenine N6-methylation of Active Genes in Fungi.</title>
        <authorList>
            <consortium name="DOE Joint Genome Institute"/>
            <person name="Mondo S.J."/>
            <person name="Dannebaum R.O."/>
            <person name="Kuo R.C."/>
            <person name="Labutti K."/>
            <person name="Haridas S."/>
            <person name="Kuo A."/>
            <person name="Salamov A."/>
            <person name="Ahrendt S.R."/>
            <person name="Lipzen A."/>
            <person name="Sullivan W."/>
            <person name="Andreopoulos W.B."/>
            <person name="Clum A."/>
            <person name="Lindquist E."/>
            <person name="Daum C."/>
            <person name="Ramamoorthy G.K."/>
            <person name="Gryganskyi A."/>
            <person name="Culley D."/>
            <person name="Magnuson J.K."/>
            <person name="James T.Y."/>
            <person name="O'Malley M.A."/>
            <person name="Stajich J.E."/>
            <person name="Spatafora J.W."/>
            <person name="Visel A."/>
            <person name="Grigoriev I.V."/>
        </authorList>
    </citation>
    <scope>NUCLEOTIDE SEQUENCE [LARGE SCALE GENOMIC DNA]</scope>
    <source>
        <strain evidence="2 3">S4</strain>
    </source>
</reference>
<feature type="region of interest" description="Disordered" evidence="1">
    <location>
        <begin position="1"/>
        <end position="40"/>
    </location>
</feature>
<dbReference type="EMBL" id="MCFG01000336">
    <property type="protein sequence ID" value="ORX75792.1"/>
    <property type="molecule type" value="Genomic_DNA"/>
</dbReference>
<accession>A0A1Y1WQN9</accession>
<evidence type="ECO:0000256" key="1">
    <source>
        <dbReference type="SAM" id="MobiDB-lite"/>
    </source>
</evidence>
<evidence type="ECO:0000313" key="2">
    <source>
        <dbReference type="EMBL" id="ORX75792.1"/>
    </source>
</evidence>